<name>A0AAV1W544_LUPLU</name>
<reference evidence="2 3" key="1">
    <citation type="submission" date="2024-03" db="EMBL/GenBank/DDBJ databases">
        <authorList>
            <person name="Martinez-Hernandez J."/>
        </authorList>
    </citation>
    <scope>NUCLEOTIDE SEQUENCE [LARGE SCALE GENOMIC DNA]</scope>
</reference>
<sequence length="302" mass="33638">MVIWGNLQMQLGSEIRMASESNTMFHCEDIDSALNRHAIAFHSGLSGAMTMSNLSHIVPMGNYFGLSNNSGMIYSGDSTIINSHPIISQVGNPSSSSSSFLIDSVPGLKHDTGLAVEWSFDEQHKLEEGLVQYADEPSIVRYIKIAASLPDKTVRDVALRCRWMTRKRRKPEKPNLGKKVNSRKDNPTESASEKNLLSAFPPSMATYSRMSHHMDQSQRILYDGVCGPVKQLIEQNAQAFSQITANISTYKLQDNIDLFCHTRHTINTILNDMREMPGIMSQMPPLPVTIDKDLASILPNKT</sequence>
<accession>A0AAV1W544</accession>
<dbReference type="AlphaFoldDB" id="A0AAV1W544"/>
<feature type="region of interest" description="Disordered" evidence="1">
    <location>
        <begin position="168"/>
        <end position="196"/>
    </location>
</feature>
<evidence type="ECO:0000256" key="1">
    <source>
        <dbReference type="SAM" id="MobiDB-lite"/>
    </source>
</evidence>
<comment type="caution">
    <text evidence="2">The sequence shown here is derived from an EMBL/GenBank/DDBJ whole genome shotgun (WGS) entry which is preliminary data.</text>
</comment>
<dbReference type="Gene3D" id="1.10.10.60">
    <property type="entry name" value="Homeodomain-like"/>
    <property type="match status" value="1"/>
</dbReference>
<evidence type="ECO:0000313" key="2">
    <source>
        <dbReference type="EMBL" id="CAL0304292.1"/>
    </source>
</evidence>
<dbReference type="Proteomes" id="UP001497480">
    <property type="component" value="Unassembled WGS sequence"/>
</dbReference>
<keyword evidence="3" id="KW-1185">Reference proteome</keyword>
<dbReference type="InterPro" id="IPR022228">
    <property type="entry name" value="DUF3755"/>
</dbReference>
<protein>
    <submittedName>
        <fullName evidence="2">Uncharacterized protein</fullName>
    </submittedName>
</protein>
<organism evidence="2 3">
    <name type="scientific">Lupinus luteus</name>
    <name type="common">European yellow lupine</name>
    <dbReference type="NCBI Taxonomy" id="3873"/>
    <lineage>
        <taxon>Eukaryota</taxon>
        <taxon>Viridiplantae</taxon>
        <taxon>Streptophyta</taxon>
        <taxon>Embryophyta</taxon>
        <taxon>Tracheophyta</taxon>
        <taxon>Spermatophyta</taxon>
        <taxon>Magnoliopsida</taxon>
        <taxon>eudicotyledons</taxon>
        <taxon>Gunneridae</taxon>
        <taxon>Pentapetalae</taxon>
        <taxon>rosids</taxon>
        <taxon>fabids</taxon>
        <taxon>Fabales</taxon>
        <taxon>Fabaceae</taxon>
        <taxon>Papilionoideae</taxon>
        <taxon>50 kb inversion clade</taxon>
        <taxon>genistoids sensu lato</taxon>
        <taxon>core genistoids</taxon>
        <taxon>Genisteae</taxon>
        <taxon>Lupinus</taxon>
    </lineage>
</organism>
<dbReference type="PANTHER" id="PTHR14000:SF6">
    <property type="entry name" value="OS02G0631200 PROTEIN"/>
    <property type="match status" value="1"/>
</dbReference>
<gene>
    <name evidence="2" type="ORF">LLUT_LOCUS5352</name>
</gene>
<evidence type="ECO:0000313" key="3">
    <source>
        <dbReference type="Proteomes" id="UP001497480"/>
    </source>
</evidence>
<proteinExistence type="predicted"/>
<dbReference type="PANTHER" id="PTHR14000">
    <property type="entry name" value="FINGER CCCH DOMAIN PROTEIN, PUTATIVE (DUF3755)-RELATED"/>
    <property type="match status" value="1"/>
</dbReference>
<dbReference type="EMBL" id="CAXHTB010000003">
    <property type="protein sequence ID" value="CAL0304292.1"/>
    <property type="molecule type" value="Genomic_DNA"/>
</dbReference>
<dbReference type="Pfam" id="PF12579">
    <property type="entry name" value="DUF3755"/>
    <property type="match status" value="1"/>
</dbReference>